<evidence type="ECO:0000313" key="3">
    <source>
        <dbReference type="Proteomes" id="UP001139095"/>
    </source>
</evidence>
<dbReference type="PROSITE" id="PS51257">
    <property type="entry name" value="PROKAR_LIPOPROTEIN"/>
    <property type="match status" value="1"/>
</dbReference>
<accession>A0A9X1LDP7</accession>
<keyword evidence="3" id="KW-1185">Reference proteome</keyword>
<name>A0A9X1LDP7_9GAMM</name>
<feature type="chain" id="PRO_5040982975" description="Type IV pilus assembly protein PilF" evidence="1">
    <location>
        <begin position="21"/>
        <end position="242"/>
    </location>
</feature>
<dbReference type="InterPro" id="IPR011990">
    <property type="entry name" value="TPR-like_helical_dom_sf"/>
</dbReference>
<dbReference type="RefSeq" id="WP_226755155.1">
    <property type="nucleotide sequence ID" value="NZ_JAJATW010000023.1"/>
</dbReference>
<evidence type="ECO:0000256" key="1">
    <source>
        <dbReference type="SAM" id="SignalP"/>
    </source>
</evidence>
<gene>
    <name evidence="2" type="ORF">LG368_12975</name>
</gene>
<organism evidence="2 3">
    <name type="scientific">Marinomonas algarum</name>
    <dbReference type="NCBI Taxonomy" id="2883105"/>
    <lineage>
        <taxon>Bacteria</taxon>
        <taxon>Pseudomonadati</taxon>
        <taxon>Pseudomonadota</taxon>
        <taxon>Gammaproteobacteria</taxon>
        <taxon>Oceanospirillales</taxon>
        <taxon>Oceanospirillaceae</taxon>
        <taxon>Marinomonas</taxon>
    </lineage>
</organism>
<reference evidence="2" key="1">
    <citation type="submission" date="2021-10" db="EMBL/GenBank/DDBJ databases">
        <title>Marinomonas pontica sp. nov., isolated from the Black Sea.</title>
        <authorList>
            <person name="Zhao L.-H."/>
            <person name="Xue J.-H."/>
        </authorList>
    </citation>
    <scope>NUCLEOTIDE SEQUENCE</scope>
    <source>
        <strain evidence="2">E8</strain>
    </source>
</reference>
<dbReference type="AlphaFoldDB" id="A0A9X1LDP7"/>
<sequence length="242" mass="27598">MRLQWMSVLLLCSLFFSACAYKEVESTSPSVNTAKRLSAAQAHILLGQWALAKAQLDRIPSEEQSLPYVRLISLYWLSVPHQDEAALVYTDALQRYPHDGFLWNNYGVLLGTQQRWHEACDAFQKAAERSVKQRQSVQINLSRCALRQDRVNLAENHLQQAKEIADLPLIGLMTELNLVLIQGDSRKARIIFNNIQADKEFARGTAHFDEYNCLSWHLTAHETDPTLYLSASNFTCLNGSRY</sequence>
<feature type="signal peptide" evidence="1">
    <location>
        <begin position="1"/>
        <end position="20"/>
    </location>
</feature>
<dbReference type="Proteomes" id="UP001139095">
    <property type="component" value="Unassembled WGS sequence"/>
</dbReference>
<evidence type="ECO:0008006" key="4">
    <source>
        <dbReference type="Google" id="ProtNLM"/>
    </source>
</evidence>
<dbReference type="EMBL" id="JAJATW010000023">
    <property type="protein sequence ID" value="MCB5162807.1"/>
    <property type="molecule type" value="Genomic_DNA"/>
</dbReference>
<evidence type="ECO:0000313" key="2">
    <source>
        <dbReference type="EMBL" id="MCB5162807.1"/>
    </source>
</evidence>
<keyword evidence="1" id="KW-0732">Signal</keyword>
<comment type="caution">
    <text evidence="2">The sequence shown here is derived from an EMBL/GenBank/DDBJ whole genome shotgun (WGS) entry which is preliminary data.</text>
</comment>
<protein>
    <recommendedName>
        <fullName evidence="4">Type IV pilus assembly protein PilF</fullName>
    </recommendedName>
</protein>
<dbReference type="SUPFAM" id="SSF48452">
    <property type="entry name" value="TPR-like"/>
    <property type="match status" value="1"/>
</dbReference>
<dbReference type="Gene3D" id="1.25.40.10">
    <property type="entry name" value="Tetratricopeptide repeat domain"/>
    <property type="match status" value="1"/>
</dbReference>
<proteinExistence type="predicted"/>